<sequence>MRQLFKLNEISNKAKAKSPYSVCKPQKLKGRLKTQIGFQTTF</sequence>
<evidence type="ECO:0000313" key="1">
    <source>
        <dbReference type="EMBL" id="KIC13053.1"/>
    </source>
</evidence>
<dbReference type="AlphaFoldDB" id="A0A0C1EV37"/>
<organism evidence="1 2">
    <name type="scientific">Morococcus cerebrosus</name>
    <dbReference type="NCBI Taxonomy" id="1056807"/>
    <lineage>
        <taxon>Bacteria</taxon>
        <taxon>Pseudomonadati</taxon>
        <taxon>Pseudomonadota</taxon>
        <taxon>Betaproteobacteria</taxon>
        <taxon>Neisseriales</taxon>
        <taxon>Neisseriaceae</taxon>
        <taxon>Morococcus</taxon>
    </lineage>
</organism>
<dbReference type="EMBL" id="JUFZ01000009">
    <property type="protein sequence ID" value="KIC13053.1"/>
    <property type="molecule type" value="Genomic_DNA"/>
</dbReference>
<dbReference type="Proteomes" id="UP000031390">
    <property type="component" value="Unassembled WGS sequence"/>
</dbReference>
<proteinExistence type="predicted"/>
<accession>A0A0C1EV37</accession>
<comment type="caution">
    <text evidence="1">The sequence shown here is derived from an EMBL/GenBank/DDBJ whole genome shotgun (WGS) entry which is preliminary data.</text>
</comment>
<reference evidence="1 2" key="1">
    <citation type="submission" date="2014-12" db="EMBL/GenBank/DDBJ databases">
        <title>Genome sequence of Morococcus cerebrosus.</title>
        <authorList>
            <person name="Shin S.-K."/>
            <person name="Yi H."/>
        </authorList>
    </citation>
    <scope>NUCLEOTIDE SEQUENCE [LARGE SCALE GENOMIC DNA]</scope>
    <source>
        <strain evidence="1 2">CIP 81.93</strain>
    </source>
</reference>
<name>A0A0C1EV37_9NEIS</name>
<gene>
    <name evidence="1" type="ORF">MCC93_02330</name>
</gene>
<protein>
    <submittedName>
        <fullName evidence="1">Uncharacterized protein</fullName>
    </submittedName>
</protein>
<evidence type="ECO:0000313" key="2">
    <source>
        <dbReference type="Proteomes" id="UP000031390"/>
    </source>
</evidence>